<dbReference type="NCBIfam" id="TIGR01981">
    <property type="entry name" value="sufD"/>
    <property type="match status" value="1"/>
</dbReference>
<dbReference type="KEGG" id="asem:NNL22_11850"/>
<protein>
    <submittedName>
        <fullName evidence="4">Fe-S cluster assembly protein SufD</fullName>
    </submittedName>
</protein>
<dbReference type="SUPFAM" id="SSF101960">
    <property type="entry name" value="Stabilizer of iron transporter SufD"/>
    <property type="match status" value="1"/>
</dbReference>
<evidence type="ECO:0000256" key="1">
    <source>
        <dbReference type="ARBA" id="ARBA00043967"/>
    </source>
</evidence>
<name>A0A9E8KP13_9ALTE</name>
<gene>
    <name evidence="4" type="primary">sufD</name>
    <name evidence="4" type="ORF">NNL22_11850</name>
</gene>
<feature type="domain" description="SUF system FeS cluster assembly SufBD core" evidence="2">
    <location>
        <begin position="184"/>
        <end position="411"/>
    </location>
</feature>
<dbReference type="InterPro" id="IPR055346">
    <property type="entry name" value="Fe-S_cluster_assembly_SufBD"/>
</dbReference>
<dbReference type="GO" id="GO:0016226">
    <property type="term" value="P:iron-sulfur cluster assembly"/>
    <property type="evidence" value="ECO:0007669"/>
    <property type="project" value="InterPro"/>
</dbReference>
<dbReference type="RefSeq" id="WP_251809871.1">
    <property type="nucleotide sequence ID" value="NZ_CP101527.1"/>
</dbReference>
<dbReference type="InterPro" id="IPR011542">
    <property type="entry name" value="SUF_FeS_clus_asmbl_SufD"/>
</dbReference>
<dbReference type="PANTHER" id="PTHR43575">
    <property type="entry name" value="PROTEIN ABCI7, CHLOROPLASTIC"/>
    <property type="match status" value="1"/>
</dbReference>
<dbReference type="Pfam" id="PF01458">
    <property type="entry name" value="SUFBD_core"/>
    <property type="match status" value="1"/>
</dbReference>
<comment type="similarity">
    <text evidence="1">Belongs to the iron-sulfur cluster assembly SufBD family.</text>
</comment>
<reference evidence="4" key="1">
    <citation type="submission" date="2022-07" db="EMBL/GenBank/DDBJ databases">
        <title>Alkalimarinus sp. nov., isolated from gut of a Alitta virens.</title>
        <authorList>
            <person name="Yang A.I."/>
            <person name="Shin N.-R."/>
        </authorList>
    </citation>
    <scope>NUCLEOTIDE SEQUENCE</scope>
    <source>
        <strain evidence="4">FA028</strain>
    </source>
</reference>
<evidence type="ECO:0000259" key="2">
    <source>
        <dbReference type="Pfam" id="PF01458"/>
    </source>
</evidence>
<dbReference type="EMBL" id="CP101527">
    <property type="protein sequence ID" value="UZW73730.1"/>
    <property type="molecule type" value="Genomic_DNA"/>
</dbReference>
<organism evidence="4 5">
    <name type="scientific">Alkalimarinus sediminis</name>
    <dbReference type="NCBI Taxonomy" id="1632866"/>
    <lineage>
        <taxon>Bacteria</taxon>
        <taxon>Pseudomonadati</taxon>
        <taxon>Pseudomonadota</taxon>
        <taxon>Gammaproteobacteria</taxon>
        <taxon>Alteromonadales</taxon>
        <taxon>Alteromonadaceae</taxon>
        <taxon>Alkalimarinus</taxon>
    </lineage>
</organism>
<keyword evidence="5" id="KW-1185">Reference proteome</keyword>
<dbReference type="Pfam" id="PF19295">
    <property type="entry name" value="SufBD_N"/>
    <property type="match status" value="1"/>
</dbReference>
<accession>A0A9E8KP13</accession>
<evidence type="ECO:0000259" key="3">
    <source>
        <dbReference type="Pfam" id="PF19295"/>
    </source>
</evidence>
<evidence type="ECO:0000313" key="5">
    <source>
        <dbReference type="Proteomes" id="UP001164472"/>
    </source>
</evidence>
<feature type="domain" description="SUF system FeS cluster assembly SufBD N-terminal" evidence="3">
    <location>
        <begin position="24"/>
        <end position="177"/>
    </location>
</feature>
<dbReference type="InterPro" id="IPR000825">
    <property type="entry name" value="SUF_FeS_clus_asmbl_SufBD_core"/>
</dbReference>
<sequence>MSATLSFPNVFVDASKALNHDEARISAPWLVAFRESQQHQLEQCLLPTRKTEDWRYSSRHLKMSDAIAKPLVAKANVTLNNEFVDLDGYLVVFVNGHFAADKSRLPQDAELTIKAFANLSNEEAEQVVASSMSAAEAKHSPISPAAFPFTAINAAYLSDGVYISVPKNVKVNKPIQVQFHSEGEGTASARVFLVAEQGAEATLVEEFSGSTETELLTTSVTDIYLKEQSQIHYVRLNTEQQQISHVGITKVTQHRNSRFSSHCIGLGGALRRHDLKVKLIEPGAECSLDGVCVTLEKQHYDNHTEIEHVSAHCQSEENYRCIAGDQSHIVFNGRIMIHRDAQKTSGAMSNKNLLLSSNAEIDTKPELEIYADDVKCAHGTTIGQLDEEELYYLVTRGISPDNAATMLTLGFVNELVQKIPNDTIREKVEKRLESLIQSAFIEV</sequence>
<proteinExistence type="inferred from homology"/>
<dbReference type="InterPro" id="IPR045595">
    <property type="entry name" value="SufBD_N"/>
</dbReference>
<dbReference type="InterPro" id="IPR037284">
    <property type="entry name" value="SUF_FeS_clus_asmbl_SufBD_sf"/>
</dbReference>
<evidence type="ECO:0000313" key="4">
    <source>
        <dbReference type="EMBL" id="UZW73730.1"/>
    </source>
</evidence>
<dbReference type="PANTHER" id="PTHR43575:SF1">
    <property type="entry name" value="PROTEIN ABCI7, CHLOROPLASTIC"/>
    <property type="match status" value="1"/>
</dbReference>
<dbReference type="Proteomes" id="UP001164472">
    <property type="component" value="Chromosome"/>
</dbReference>
<dbReference type="AlphaFoldDB" id="A0A9E8KP13"/>